<dbReference type="GO" id="GO:0003700">
    <property type="term" value="F:DNA-binding transcription factor activity"/>
    <property type="evidence" value="ECO:0007669"/>
    <property type="project" value="InterPro"/>
</dbReference>
<keyword evidence="3" id="KW-0238">DNA-binding</keyword>
<dbReference type="GO" id="GO:0003677">
    <property type="term" value="F:DNA binding"/>
    <property type="evidence" value="ECO:0007669"/>
    <property type="project" value="UniProtKB-KW"/>
</dbReference>
<evidence type="ECO:0000313" key="7">
    <source>
        <dbReference type="Proteomes" id="UP000028252"/>
    </source>
</evidence>
<dbReference type="SUPFAM" id="SSF53850">
    <property type="entry name" value="Periplasmic binding protein-like II"/>
    <property type="match status" value="1"/>
</dbReference>
<comment type="similarity">
    <text evidence="1">Belongs to the LysR transcriptional regulatory family.</text>
</comment>
<dbReference type="InterPro" id="IPR036388">
    <property type="entry name" value="WH-like_DNA-bd_sf"/>
</dbReference>
<dbReference type="InterPro" id="IPR000847">
    <property type="entry name" value="LysR_HTH_N"/>
</dbReference>
<comment type="caution">
    <text evidence="6">The sequence shown here is derived from an EMBL/GenBank/DDBJ whole genome shotgun (WGS) entry which is preliminary data.</text>
</comment>
<name>A0A081FUR5_9GAMM</name>
<dbReference type="eggNOG" id="COG0583">
    <property type="taxonomic scope" value="Bacteria"/>
</dbReference>
<dbReference type="EMBL" id="JMQN01000053">
    <property type="protein sequence ID" value="KEA62270.1"/>
    <property type="molecule type" value="Genomic_DNA"/>
</dbReference>
<dbReference type="InterPro" id="IPR005119">
    <property type="entry name" value="LysR_subst-bd"/>
</dbReference>
<dbReference type="PANTHER" id="PTHR30537:SF5">
    <property type="entry name" value="HTH-TYPE TRANSCRIPTIONAL ACTIVATOR TTDR-RELATED"/>
    <property type="match status" value="1"/>
</dbReference>
<dbReference type="CDD" id="cd08432">
    <property type="entry name" value="PBP2_GcdR_TrpI_HvrB_AmpR_like"/>
    <property type="match status" value="1"/>
</dbReference>
<accession>A0A081FUR5</accession>
<dbReference type="InterPro" id="IPR036390">
    <property type="entry name" value="WH_DNA-bd_sf"/>
</dbReference>
<dbReference type="Gene3D" id="1.10.10.10">
    <property type="entry name" value="Winged helix-like DNA-binding domain superfamily/Winged helix DNA-binding domain"/>
    <property type="match status" value="1"/>
</dbReference>
<dbReference type="Pfam" id="PF03466">
    <property type="entry name" value="LysR_substrate"/>
    <property type="match status" value="1"/>
</dbReference>
<organism evidence="6 7">
    <name type="scientific">Marinobacterium lacunae</name>
    <dbReference type="NCBI Taxonomy" id="1232683"/>
    <lineage>
        <taxon>Bacteria</taxon>
        <taxon>Pseudomonadati</taxon>
        <taxon>Pseudomonadota</taxon>
        <taxon>Gammaproteobacteria</taxon>
        <taxon>Oceanospirillales</taxon>
        <taxon>Oceanospirillaceae</taxon>
        <taxon>Marinobacterium</taxon>
    </lineage>
</organism>
<dbReference type="PATRIC" id="fig|1232683.4.peg.3501"/>
<dbReference type="PROSITE" id="PS50931">
    <property type="entry name" value="HTH_LYSR"/>
    <property type="match status" value="1"/>
</dbReference>
<dbReference type="FunFam" id="1.10.10.10:FF:000001">
    <property type="entry name" value="LysR family transcriptional regulator"/>
    <property type="match status" value="1"/>
</dbReference>
<dbReference type="STRING" id="1232683.ADIMK_3560"/>
<dbReference type="Gene3D" id="3.40.190.10">
    <property type="entry name" value="Periplasmic binding protein-like II"/>
    <property type="match status" value="2"/>
</dbReference>
<evidence type="ECO:0000313" key="6">
    <source>
        <dbReference type="EMBL" id="KEA62270.1"/>
    </source>
</evidence>
<protein>
    <submittedName>
        <fullName evidence="6">Transcriptional regulator, LysR family</fullName>
    </submittedName>
</protein>
<dbReference type="InterPro" id="IPR058163">
    <property type="entry name" value="LysR-type_TF_proteobact-type"/>
</dbReference>
<keyword evidence="2" id="KW-0805">Transcription regulation</keyword>
<keyword evidence="7" id="KW-1185">Reference proteome</keyword>
<dbReference type="Proteomes" id="UP000028252">
    <property type="component" value="Unassembled WGS sequence"/>
</dbReference>
<dbReference type="SUPFAM" id="SSF46785">
    <property type="entry name" value="Winged helix' DNA-binding domain"/>
    <property type="match status" value="1"/>
</dbReference>
<gene>
    <name evidence="6" type="ORF">ADIMK_3560</name>
</gene>
<evidence type="ECO:0000259" key="5">
    <source>
        <dbReference type="PROSITE" id="PS50931"/>
    </source>
</evidence>
<dbReference type="PRINTS" id="PR00039">
    <property type="entry name" value="HTHLYSR"/>
</dbReference>
<evidence type="ECO:0000256" key="1">
    <source>
        <dbReference type="ARBA" id="ARBA00009437"/>
    </source>
</evidence>
<evidence type="ECO:0000256" key="4">
    <source>
        <dbReference type="ARBA" id="ARBA00023163"/>
    </source>
</evidence>
<dbReference type="RefSeq" id="WP_081849851.1">
    <property type="nucleotide sequence ID" value="NZ_JMQN01000053.1"/>
</dbReference>
<evidence type="ECO:0000256" key="3">
    <source>
        <dbReference type="ARBA" id="ARBA00023125"/>
    </source>
</evidence>
<dbReference type="PANTHER" id="PTHR30537">
    <property type="entry name" value="HTH-TYPE TRANSCRIPTIONAL REGULATOR"/>
    <property type="match status" value="1"/>
</dbReference>
<proteinExistence type="inferred from homology"/>
<dbReference type="Pfam" id="PF00126">
    <property type="entry name" value="HTH_1"/>
    <property type="match status" value="1"/>
</dbReference>
<keyword evidence="4" id="KW-0804">Transcription</keyword>
<sequence length="328" mass="37384">MSRDPSLNGMIYFESVARNGRVARAAEELNVSPSAVSQQIKLLEELLGISLFRREKRQLSLTAEGEQLYLAATSAFGILHNARQLISRHRESHQLIIRVTPSFAIRWLSPKLADFIQKNPEWDLRVDASPDPSNFEREVVDLDIRYGHSSLAGLHCEEVVSDYILPICSPAYRDELRRSCSSPLEMLQKIRLIDSVKAVMQWDNWLARHRVTRNNKDAALRFDRSSMAIQQAINGVGVVLESTTLTYDELRSGMLVPLAPEMGAIRFPAYRIVCPSRHRSRKLVQVFIGWILQQAEIHENNISALLSDKNVPVYDDPEVFSYLSDEKR</sequence>
<evidence type="ECO:0000256" key="2">
    <source>
        <dbReference type="ARBA" id="ARBA00023015"/>
    </source>
</evidence>
<reference evidence="6 7" key="1">
    <citation type="submission" date="2014-04" db="EMBL/GenBank/DDBJ databases">
        <title>Marinobacterium kochiensis sp. nov., isolated from sediment sample collected from Kochi backwaters in Kerala, India.</title>
        <authorList>
            <person name="Singh A."/>
            <person name="Pinnaka A.K."/>
        </authorList>
    </citation>
    <scope>NUCLEOTIDE SEQUENCE [LARGE SCALE GENOMIC DNA]</scope>
    <source>
        <strain evidence="6 7">AK27</strain>
    </source>
</reference>
<feature type="domain" description="HTH lysR-type" evidence="5">
    <location>
        <begin position="5"/>
        <end position="62"/>
    </location>
</feature>
<dbReference type="OrthoDB" id="6787458at2"/>
<dbReference type="AlphaFoldDB" id="A0A081FUR5"/>